<dbReference type="PANTHER" id="PTHR37036">
    <property type="match status" value="1"/>
</dbReference>
<reference evidence="1 2" key="1">
    <citation type="submission" date="2015-09" db="EMBL/GenBank/DDBJ databases">
        <authorList>
            <consortium name="Pathogen Informatics"/>
        </authorList>
    </citation>
    <scope>NUCLEOTIDE SEQUENCE [LARGE SCALE GENOMIC DNA]</scope>
    <source>
        <strain evidence="1 2">2789STDY5608850</strain>
    </source>
</reference>
<dbReference type="AlphaFoldDB" id="A0A173WJK2"/>
<dbReference type="RefSeq" id="WP_055652506.1">
    <property type="nucleotide sequence ID" value="NZ_CABIXC010000001.1"/>
</dbReference>
<dbReference type="InterPro" id="IPR023296">
    <property type="entry name" value="Glyco_hydro_beta-prop_sf"/>
</dbReference>
<dbReference type="EMBL" id="CYZE01000001">
    <property type="protein sequence ID" value="CUN38308.1"/>
    <property type="molecule type" value="Genomic_DNA"/>
</dbReference>
<dbReference type="PANTHER" id="PTHR37036:SF2">
    <property type="entry name" value="DUF1861 FAMILY PROTEIN"/>
    <property type="match status" value="1"/>
</dbReference>
<gene>
    <name evidence="1" type="ORF">ERS852407_00013</name>
</gene>
<dbReference type="Gene3D" id="2.115.10.20">
    <property type="entry name" value="Glycosyl hydrolase domain, family 43"/>
    <property type="match status" value="1"/>
</dbReference>
<protein>
    <submittedName>
        <fullName evidence="1">Protein of uncharacterized function (DUF1861)</fullName>
    </submittedName>
</protein>
<accession>A0A173WJK2</accession>
<proteinExistence type="predicted"/>
<evidence type="ECO:0000313" key="1">
    <source>
        <dbReference type="EMBL" id="CUN38308.1"/>
    </source>
</evidence>
<sequence>MLQQRDNTLRTCKELLLEFNQVKNQVKSSKIKFSLKQNGKDVYNITAPFLADGKTWIAGRVEARDSEYSRIGFFEESEGEWVETEREALNLQDPFVTRIGGKLVLGGVEVFDDEEQPGYLNYRTVFYRGDGILDLSRFAVGPDRMKDIRLCELEDGRILVLTRPQGERGGRGKIGYRFFESLDELDAESLQQATLMEHQFIPEEWGGANELHRIAGGKIGVLSHIAGFDTEGNRHYYSTAFCFNPETGEYGPMKMIAERRNFQPGPSKRPDLEDVIFSGGLVRLGGGKAELYCGVSDAEGQKVLIDDPFDEYENR</sequence>
<organism evidence="1 2">
    <name type="scientific">Hungatella hathewayi</name>
    <dbReference type="NCBI Taxonomy" id="154046"/>
    <lineage>
        <taxon>Bacteria</taxon>
        <taxon>Bacillati</taxon>
        <taxon>Bacillota</taxon>
        <taxon>Clostridia</taxon>
        <taxon>Lachnospirales</taxon>
        <taxon>Lachnospiraceae</taxon>
        <taxon>Hungatella</taxon>
    </lineage>
</organism>
<name>A0A173WJK2_9FIRM</name>
<dbReference type="SUPFAM" id="SSF75005">
    <property type="entry name" value="Arabinanase/levansucrase/invertase"/>
    <property type="match status" value="1"/>
</dbReference>
<dbReference type="Pfam" id="PF08950">
    <property type="entry name" value="DUF1861"/>
    <property type="match status" value="1"/>
</dbReference>
<dbReference type="Proteomes" id="UP000095651">
    <property type="component" value="Unassembled WGS sequence"/>
</dbReference>
<evidence type="ECO:0000313" key="2">
    <source>
        <dbReference type="Proteomes" id="UP000095651"/>
    </source>
</evidence>
<dbReference type="InterPro" id="IPR015045">
    <property type="entry name" value="MPT-1-like_LmxM"/>
</dbReference>